<dbReference type="AlphaFoldDB" id="A0AA47M3H6"/>
<organism evidence="2 3">
    <name type="scientific">Merluccius polli</name>
    <name type="common">Benguela hake</name>
    <name type="synonym">Merluccius cadenati</name>
    <dbReference type="NCBI Taxonomy" id="89951"/>
    <lineage>
        <taxon>Eukaryota</taxon>
        <taxon>Metazoa</taxon>
        <taxon>Chordata</taxon>
        <taxon>Craniata</taxon>
        <taxon>Vertebrata</taxon>
        <taxon>Euteleostomi</taxon>
        <taxon>Actinopterygii</taxon>
        <taxon>Neopterygii</taxon>
        <taxon>Teleostei</taxon>
        <taxon>Neoteleostei</taxon>
        <taxon>Acanthomorphata</taxon>
        <taxon>Zeiogadaria</taxon>
        <taxon>Gadariae</taxon>
        <taxon>Gadiformes</taxon>
        <taxon>Gadoidei</taxon>
        <taxon>Merlucciidae</taxon>
        <taxon>Merluccius</taxon>
    </lineage>
</organism>
<evidence type="ECO:0000256" key="1">
    <source>
        <dbReference type="SAM" id="MobiDB-lite"/>
    </source>
</evidence>
<dbReference type="PROSITE" id="PS00018">
    <property type="entry name" value="EF_HAND_1"/>
    <property type="match status" value="1"/>
</dbReference>
<accession>A0AA47M3H6</accession>
<evidence type="ECO:0008006" key="4">
    <source>
        <dbReference type="Google" id="ProtNLM"/>
    </source>
</evidence>
<dbReference type="Proteomes" id="UP001174136">
    <property type="component" value="Unassembled WGS sequence"/>
</dbReference>
<comment type="caution">
    <text evidence="2">The sequence shown here is derived from an EMBL/GenBank/DDBJ whole genome shotgun (WGS) entry which is preliminary data.</text>
</comment>
<evidence type="ECO:0000313" key="3">
    <source>
        <dbReference type="Proteomes" id="UP001174136"/>
    </source>
</evidence>
<dbReference type="InterPro" id="IPR018247">
    <property type="entry name" value="EF_Hand_1_Ca_BS"/>
</dbReference>
<name>A0AA47M3H6_MERPO</name>
<feature type="region of interest" description="Disordered" evidence="1">
    <location>
        <begin position="734"/>
        <end position="786"/>
    </location>
</feature>
<evidence type="ECO:0000313" key="2">
    <source>
        <dbReference type="EMBL" id="KAK0132960.1"/>
    </source>
</evidence>
<sequence length="786" mass="89275">MNPGFHIIEGDQTLIIINKHPHLLELSSHREKDSRVITEYQLILGEDETGMSCIRIQSHIYFILLDHLQFIPQLLPLHVQRLLQLIQGSPQAPNLFHEVFSLFLCGFQFLFNRLVEIISPLFNGAHQSSEDLLSVGYLSVCVYFAAVFCVFDLFNLSFSLLDHLLNFRRHLPQLGGLHFIFLLYRYNRMGPVVTICAELTHTHLVSLAEQLQELVVFLTHPVFQTVHRLDQQMFLQACDSLMWLQNFAIQVLQKLCPQAVVTGLLNTSRQMEQEKLSSDQEVLAEAIPRHRPQVGYSLPTDAYGEHRDGRTDHQGLFKTTDTIKRAVQWWRGGEESQCPVTWTEDWIERLTKGAASSRVDMNPGFHIIEGDQTLIIINKHPHLLELSSQRETDSRVTLKYQLIIVEENSPVAFLWGLYEDTIPVDGLSGHSYTPSSLVFNLDLKGELGLSCIRIQSHIYFILLDHLQFSSTQLLHLHVQHLLQLIQGSPQAPNVWRRTGLHRGPVPGVWRILQGTEGLEEVEVVFSLFDEAFSLFLCGFQFLFNGLIEIISPLFNGAHQSSEDLLSVSYLSVCVCFAAVYCVLDLFNLSFSLLDHLVNFKLYLPQLGGLHRYNRMGPVVTVCAELTHTHLVSLAEQLQELVVFLTLPVFQTVHRLDQQMFLQDCDSLMWLQLYSVSRGPRSMEAFKEIDLDQDKTLTREEFDGSAPPRPQSAVLSLKPPCENLMDVEVRMFGAERPGLGGGGGGRTDGDGRLESHFHSQVKTADVVSWPPQEIKTPEERLVHQTAA</sequence>
<feature type="compositionally biased region" description="Basic and acidic residues" evidence="1">
    <location>
        <begin position="746"/>
        <end position="756"/>
    </location>
</feature>
<gene>
    <name evidence="2" type="ORF">N1851_031668</name>
</gene>
<dbReference type="EMBL" id="JAOPHQ010006044">
    <property type="protein sequence ID" value="KAK0132960.1"/>
    <property type="molecule type" value="Genomic_DNA"/>
</dbReference>
<keyword evidence="3" id="KW-1185">Reference proteome</keyword>
<feature type="compositionally biased region" description="Basic and acidic residues" evidence="1">
    <location>
        <begin position="774"/>
        <end position="786"/>
    </location>
</feature>
<reference evidence="2" key="1">
    <citation type="journal article" date="2023" name="Front. Mar. Sci.">
        <title>A new Merluccius polli reference genome to investigate the effects of global change in West African waters.</title>
        <authorList>
            <person name="Mateo J.L."/>
            <person name="Blanco-Fernandez C."/>
            <person name="Garcia-Vazquez E."/>
            <person name="Machado-Schiaffino G."/>
        </authorList>
    </citation>
    <scope>NUCLEOTIDE SEQUENCE</scope>
    <source>
        <strain evidence="2">C29</strain>
        <tissue evidence="2">Fin</tissue>
    </source>
</reference>
<proteinExistence type="predicted"/>
<protein>
    <recommendedName>
        <fullName evidence="4">EF-hand domain-containing protein</fullName>
    </recommendedName>
</protein>